<sequence length="466" mass="51997">MNIKELRNSFVSGEIDLRSYYTKLIEKIETKKDLNIFISFNKEDIFRQIEKLEEKQNSNCGILFGIPVTLKDNISYDKLKMTCGSKMLENFEPIFNATVVDKLIEEDAVIIGKVNMDEFAMGSSSETSYFGPTKNPIDNKLIPGGSSSGSAASVAADLAMISLGSDSGGSVRQPASYCNIYGYMPSYGTISRAGVVSMANTLDQIGILSNCVEDIVTTTNVIGGNDSKDMNSTLKESINFQIEDNYNFKNKKIGIINLDKFEIEEAVKKDYELAVDKIKSLGAEIVELDFKYLKYSTAVYSVVMSSEVSSNMSRFDGIRYGCLTDEYETTDDLYINTRSEGFGEETKRRIAMGTLFLAAENNQELYKQGQKVRKLMSDEFDAHFEKVDIILTPTTTNLPYEIGSRTEDPLSVYDSGTFNVPVNLCGLCCISIPVRKGISGSIQFIGKRYEDEEILNAAYYYERSNN</sequence>
<gene>
    <name evidence="1" type="primary">gatA</name>
    <name evidence="1" type="ORF">JFY71_10710</name>
</gene>
<dbReference type="Proteomes" id="UP000595814">
    <property type="component" value="Chromosome"/>
</dbReference>
<evidence type="ECO:0000313" key="2">
    <source>
        <dbReference type="Proteomes" id="UP000595814"/>
    </source>
</evidence>
<evidence type="ECO:0000313" key="1">
    <source>
        <dbReference type="EMBL" id="QQK07739.1"/>
    </source>
</evidence>
<protein>
    <submittedName>
        <fullName evidence="1">Asp-tRNA(Asn)/Glu-tRNA(Gln) amidotransferase subunit GatA</fullName>
        <ecNumber evidence="1">6.3.5.7</ecNumber>
    </submittedName>
</protein>
<proteinExistence type="predicted"/>
<dbReference type="EC" id="6.3.5.7" evidence="1"/>
<dbReference type="EMBL" id="CP066744">
    <property type="protein sequence ID" value="QQK07739.1"/>
    <property type="molecule type" value="Genomic_DNA"/>
</dbReference>
<keyword evidence="1" id="KW-0436">Ligase</keyword>
<keyword evidence="2" id="KW-1185">Reference proteome</keyword>
<name>A0AC61MSB1_9FIRM</name>
<accession>A0AC61MSB1</accession>
<organism evidence="1 2">
    <name type="scientific">Miniphocaeibacter halophilus</name>
    <dbReference type="NCBI Taxonomy" id="2931922"/>
    <lineage>
        <taxon>Bacteria</taxon>
        <taxon>Bacillati</taxon>
        <taxon>Bacillota</taxon>
        <taxon>Tissierellia</taxon>
        <taxon>Tissierellales</taxon>
        <taxon>Peptoniphilaceae</taxon>
        <taxon>Miniphocaeibacter</taxon>
    </lineage>
</organism>
<reference evidence="1 2" key="1">
    <citation type="journal article" date="2022" name="Int. J. Syst. Evol. Microbiol.">
        <title>Miniphocaeibacter halophilus sp. nov., an ammonium-tolerant acetate-producing bacterium isolated from a biogas system.</title>
        <authorList>
            <person name="Schnurer A."/>
            <person name="Singh A."/>
            <person name="Bi S."/>
            <person name="Qiao W."/>
            <person name="Westerholm M."/>
        </authorList>
    </citation>
    <scope>NUCLEOTIDE SEQUENCE [LARGE SCALE GENOMIC DNA]</scope>
    <source>
        <strain evidence="1 2">AMB_01</strain>
    </source>
</reference>